<keyword evidence="1" id="KW-0614">Plasmid</keyword>
<reference evidence="1 2" key="2">
    <citation type="submission" date="2024-08" db="EMBL/GenBank/DDBJ databases">
        <title>Phylogenomic analyses of a clade within the roseobacter group suggest taxonomic reassignments of species of the genera Aestuariivita, Citreicella, Loktanella, Nautella, Pelagibaca, Ruegeria, Thalassobius, Thiobacimonas and Tropicibacter, and the proposal o.</title>
        <authorList>
            <person name="Jeon C.O."/>
        </authorList>
    </citation>
    <scope>NUCLEOTIDE SEQUENCE [LARGE SCALE GENOMIC DNA]</scope>
    <source>
        <strain evidence="1 2">SS1-5</strain>
        <plasmid evidence="1 2">pSS1-5</plasmid>
    </source>
</reference>
<evidence type="ECO:0000313" key="2">
    <source>
        <dbReference type="Proteomes" id="UP001470809"/>
    </source>
</evidence>
<dbReference type="AlphaFoldDB" id="A0AAN0M5Z8"/>
<dbReference type="Proteomes" id="UP001470809">
    <property type="component" value="Plasmid pSS1-5"/>
</dbReference>
<accession>A0AAN0M5Z8</accession>
<organism evidence="1 2">
    <name type="scientific">Yoonia rhodophyticola</name>
    <dbReference type="NCBI Taxonomy" id="3137370"/>
    <lineage>
        <taxon>Bacteria</taxon>
        <taxon>Pseudomonadati</taxon>
        <taxon>Pseudomonadota</taxon>
        <taxon>Alphaproteobacteria</taxon>
        <taxon>Rhodobacterales</taxon>
        <taxon>Paracoccaceae</taxon>
        <taxon>Yoonia</taxon>
    </lineage>
</organism>
<sequence>MKHLQDNFDWSRKDGVPDLGNAIVLLWNGFEPRSTALVRHANASAANKVFILKFADSQFDLSENDKCLDLQLDQKKAFRVDVDRGSQFRTYQTIRTQIAESDPSLKIVFDITCFPRDVLLLILYVLWSLSRLDQVVCVYNVAKDYSTEQSEISKKWLSKGVSSVSPVIGFRGVLRPDRPLQVVGLVGFDDQRVTQIADILSPSSLVFAHGDTQLKEREWLVSQGMDAVGLLLNRFDESRQDTFICEDGQSVSAMLDRARAAKPDHNLVIVPMNNKISTLFAATYCLKNRDVQICYGGALIYNHSHYSEESDKFFHWTAISESA</sequence>
<dbReference type="EMBL" id="CP151764">
    <property type="protein sequence ID" value="WZU65721.1"/>
    <property type="molecule type" value="Genomic_DNA"/>
</dbReference>
<dbReference type="RefSeq" id="WP_342075055.1">
    <property type="nucleotide sequence ID" value="NZ_CP151764.2"/>
</dbReference>
<reference evidence="2" key="1">
    <citation type="submission" date="2024-04" db="EMBL/GenBank/DDBJ databases">
        <title>Phylogenomic analyses of a clade within the roseobacter group suggest taxonomic reassignments of species of the genera Aestuariivita, Citreicella, Loktanella, Nautella, Pelagibaca, Ruegeria, Thalassobius, Thiobacimonas and Tropicibacter, and the proposal o.</title>
        <authorList>
            <person name="Jeon C.O."/>
        </authorList>
    </citation>
    <scope>NUCLEOTIDE SEQUENCE [LARGE SCALE GENOMIC DNA]</scope>
    <source>
        <strain evidence="2">SS1-5</strain>
        <plasmid evidence="2">pSS1-5</plasmid>
    </source>
</reference>
<gene>
    <name evidence="1" type="ORF">AABB31_01020</name>
</gene>
<geneLocation type="plasmid" evidence="1 2">
    <name>pSS1-5</name>
</geneLocation>
<keyword evidence="2" id="KW-1185">Reference proteome</keyword>
<dbReference type="KEGG" id="yrh:AABB31_01020"/>
<proteinExistence type="predicted"/>
<name>A0AAN0M5Z8_9RHOB</name>
<evidence type="ECO:0000313" key="1">
    <source>
        <dbReference type="EMBL" id="WZU65721.1"/>
    </source>
</evidence>
<protein>
    <submittedName>
        <fullName evidence="1">Uncharacterized protein</fullName>
    </submittedName>
</protein>